<dbReference type="Proteomes" id="UP000251314">
    <property type="component" value="Unassembled WGS sequence"/>
</dbReference>
<evidence type="ECO:0000256" key="1">
    <source>
        <dbReference type="SAM" id="SignalP"/>
    </source>
</evidence>
<comment type="caution">
    <text evidence="3">The sequence shown here is derived from an EMBL/GenBank/DDBJ whole genome shotgun (WGS) entry which is preliminary data.</text>
</comment>
<feature type="chain" id="PRO_5036061768" description="RxLR effector protein" evidence="1">
    <location>
        <begin position="17"/>
        <end position="316"/>
    </location>
</feature>
<dbReference type="EMBL" id="RCMG01000031">
    <property type="protein sequence ID" value="KAG2867035.1"/>
    <property type="molecule type" value="Genomic_DNA"/>
</dbReference>
<organism evidence="3 4">
    <name type="scientific">Phytophthora cactorum</name>
    <dbReference type="NCBI Taxonomy" id="29920"/>
    <lineage>
        <taxon>Eukaryota</taxon>
        <taxon>Sar</taxon>
        <taxon>Stramenopiles</taxon>
        <taxon>Oomycota</taxon>
        <taxon>Peronosporomycetes</taxon>
        <taxon>Peronosporales</taxon>
        <taxon>Peronosporaceae</taxon>
        <taxon>Phytophthora</taxon>
    </lineage>
</organism>
<reference evidence="2" key="2">
    <citation type="submission" date="2018-10" db="EMBL/GenBank/DDBJ databases">
        <title>Effector identification in a new, highly contiguous assembly of the strawberry crown rot pathogen Phytophthora cactorum.</title>
        <authorList>
            <person name="Armitage A.D."/>
            <person name="Nellist C.F."/>
            <person name="Bates H."/>
            <person name="Vickerstaff R.J."/>
            <person name="Harrison R.J."/>
        </authorList>
    </citation>
    <scope>NUCLEOTIDE SEQUENCE</scope>
    <source>
        <strain evidence="2">15-7</strain>
    </source>
</reference>
<name>A0A329SW18_9STRA</name>
<evidence type="ECO:0000313" key="2">
    <source>
        <dbReference type="EMBL" id="KAG2867035.1"/>
    </source>
</evidence>
<keyword evidence="4" id="KW-1185">Reference proteome</keyword>
<dbReference type="Proteomes" id="UP000735874">
    <property type="component" value="Unassembled WGS sequence"/>
</dbReference>
<evidence type="ECO:0008006" key="5">
    <source>
        <dbReference type="Google" id="ProtNLM"/>
    </source>
</evidence>
<evidence type="ECO:0000313" key="4">
    <source>
        <dbReference type="Proteomes" id="UP000251314"/>
    </source>
</evidence>
<dbReference type="VEuPathDB" id="FungiDB:PC110_g2945"/>
<gene>
    <name evidence="3" type="ORF">PC110_g2945</name>
    <name evidence="2" type="ORF">PC113_g2321</name>
</gene>
<evidence type="ECO:0000313" key="3">
    <source>
        <dbReference type="EMBL" id="RAW40860.1"/>
    </source>
</evidence>
<keyword evidence="1" id="KW-0732">Signal</keyword>
<reference evidence="3 4" key="1">
    <citation type="submission" date="2018-01" db="EMBL/GenBank/DDBJ databases">
        <title>Draft genome of the strawberry crown rot pathogen Phytophthora cactorum.</title>
        <authorList>
            <person name="Armitage A.D."/>
            <person name="Lysoe E."/>
            <person name="Nellist C.F."/>
            <person name="Harrison R.J."/>
            <person name="Brurberg M.B."/>
        </authorList>
    </citation>
    <scope>NUCLEOTIDE SEQUENCE [LARGE SCALE GENOMIC DNA]</scope>
    <source>
        <strain evidence="3 4">10300</strain>
    </source>
</reference>
<proteinExistence type="predicted"/>
<dbReference type="OrthoDB" id="128648at2759"/>
<sequence>MRIYSIVLLFFTASLPASFLRTYDPADVDGEERAGVVDAIKAGAANLAESAKLRIFLSKKKSGVDVLNSLKFGDNVADALVSSKVESLKKYIAMFNQKNPDEAISLIGTFTARYGDDAVAKALVSAERRGGSKVAELAKQLRAEQLSFWLDSGKSVDDVFKLLKLSSDGFKALGSRKLIILDDYIKKFYNAKHVQETMLQTLTKGFGGESSLVTILAIAQEYPRTKRLAELFEGELLRQWRGENAKPIRVMELLLLDAGVETVLKCRNWDVLERYIPMFNDRNPDSKVTLLDMLTSKYGDAELATAIVSARKRENM</sequence>
<dbReference type="AlphaFoldDB" id="A0A329SW18"/>
<feature type="signal peptide" evidence="1">
    <location>
        <begin position="1"/>
        <end position="16"/>
    </location>
</feature>
<dbReference type="STRING" id="29920.A0A329SW18"/>
<protein>
    <recommendedName>
        <fullName evidence="5">RxLR effector protein</fullName>
    </recommendedName>
</protein>
<dbReference type="EMBL" id="MJFZ01000040">
    <property type="protein sequence ID" value="RAW40860.1"/>
    <property type="molecule type" value="Genomic_DNA"/>
</dbReference>
<accession>A0A329SW18</accession>